<dbReference type="NCBIfam" id="TIGR04267">
    <property type="entry name" value="mod_HExxH"/>
    <property type="match status" value="1"/>
</dbReference>
<dbReference type="EMBL" id="JAMZEB010000002">
    <property type="protein sequence ID" value="MCP2358223.1"/>
    <property type="molecule type" value="Genomic_DNA"/>
</dbReference>
<name>A0A9X2K2P1_9ACTN</name>
<proteinExistence type="predicted"/>
<comment type="caution">
    <text evidence="1">The sequence shown here is derived from an EMBL/GenBank/DDBJ whole genome shotgun (WGS) entry which is preliminary data.</text>
</comment>
<dbReference type="InterPro" id="IPR026337">
    <property type="entry name" value="AKG_HExxH"/>
</dbReference>
<evidence type="ECO:0000313" key="2">
    <source>
        <dbReference type="Proteomes" id="UP001139648"/>
    </source>
</evidence>
<evidence type="ECO:0000313" key="1">
    <source>
        <dbReference type="EMBL" id="MCP2358223.1"/>
    </source>
</evidence>
<reference evidence="1" key="1">
    <citation type="submission" date="2022-06" db="EMBL/GenBank/DDBJ databases">
        <title>Sequencing the genomes of 1000 actinobacteria strains.</title>
        <authorList>
            <person name="Klenk H.-P."/>
        </authorList>
    </citation>
    <scope>NUCLEOTIDE SEQUENCE</scope>
    <source>
        <strain evidence="1">DSM 46694</strain>
    </source>
</reference>
<protein>
    <submittedName>
        <fullName evidence="1">HEXXH motif-containing protein</fullName>
    </submittedName>
</protein>
<gene>
    <name evidence="1" type="ORF">HD597_005243</name>
</gene>
<accession>A0A9X2K2P1</accession>
<dbReference type="RefSeq" id="WP_253745313.1">
    <property type="nucleotide sequence ID" value="NZ_BAABKA010000065.1"/>
</dbReference>
<keyword evidence="2" id="KW-1185">Reference proteome</keyword>
<organism evidence="1 2">
    <name type="scientific">Nonomuraea thailandensis</name>
    <dbReference type="NCBI Taxonomy" id="1188745"/>
    <lineage>
        <taxon>Bacteria</taxon>
        <taxon>Bacillati</taxon>
        <taxon>Actinomycetota</taxon>
        <taxon>Actinomycetes</taxon>
        <taxon>Streptosporangiales</taxon>
        <taxon>Streptosporangiaceae</taxon>
        <taxon>Nonomuraea</taxon>
    </lineage>
</organism>
<sequence>MDREDPLWESVTRVEAAPAFVSMACRALWSSVNERLAARVGDVLDVRLPVPETGDPRTLWLLRRLSVPAATDQQDMAARAADCLREHARNGSADGGSVPPLCSDSPEWLADVLPAVLGELAEAGLSPRVALGSPTTALARSWTAGHELLRRVWPEGWQEMTTVLTVGVLLDGPHFSSGSAATTFGAIYANPRSLRTPQDVMQILVHESAHHVLWLKENLRPFLLNPDDKANSPLRQDERLLRGVFHAAFVLARLALTADALIQRIGDDGPLTEPLPDLVQKLGEALATLEARARFTSEGRALCDDMQAIHERTR</sequence>
<dbReference type="Proteomes" id="UP001139648">
    <property type="component" value="Unassembled WGS sequence"/>
</dbReference>
<dbReference type="AlphaFoldDB" id="A0A9X2K2P1"/>